<dbReference type="InterPro" id="IPR021148">
    <property type="entry name" value="Polysacc_synth_dom"/>
</dbReference>
<reference evidence="2" key="1">
    <citation type="submission" date="2018-04" db="EMBL/GenBank/DDBJ databases">
        <authorList>
            <person name="Go L.Y."/>
            <person name="Mitchell J.A."/>
        </authorList>
    </citation>
    <scope>NUCLEOTIDE SEQUENCE</scope>
    <source>
        <tissue evidence="2">Whole organism</tissue>
    </source>
</reference>
<evidence type="ECO:0000259" key="1">
    <source>
        <dbReference type="Pfam" id="PF04669"/>
    </source>
</evidence>
<dbReference type="EMBL" id="UFQT01000036">
    <property type="protein sequence ID" value="SSX18355.1"/>
    <property type="molecule type" value="Genomic_DNA"/>
</dbReference>
<reference evidence="3" key="2">
    <citation type="submission" date="2018-07" db="EMBL/GenBank/DDBJ databases">
        <authorList>
            <person name="Quirk P.G."/>
            <person name="Krulwich T.A."/>
        </authorList>
    </citation>
    <scope>NUCLEOTIDE SEQUENCE</scope>
</reference>
<dbReference type="VEuPathDB" id="VectorBase:CSON009352"/>
<dbReference type="InterPro" id="IPR008476">
    <property type="entry name" value="PBDC1_metazoa/fungi"/>
</dbReference>
<organism evidence="3">
    <name type="scientific">Culicoides sonorensis</name>
    <name type="common">Biting midge</name>
    <dbReference type="NCBI Taxonomy" id="179676"/>
    <lineage>
        <taxon>Eukaryota</taxon>
        <taxon>Metazoa</taxon>
        <taxon>Ecdysozoa</taxon>
        <taxon>Arthropoda</taxon>
        <taxon>Hexapoda</taxon>
        <taxon>Insecta</taxon>
        <taxon>Pterygota</taxon>
        <taxon>Neoptera</taxon>
        <taxon>Endopterygota</taxon>
        <taxon>Diptera</taxon>
        <taxon>Nematocera</taxon>
        <taxon>Chironomoidea</taxon>
        <taxon>Ceratopogonidae</taxon>
        <taxon>Ceratopogoninae</taxon>
        <taxon>Culicoides</taxon>
        <taxon>Monoculicoides</taxon>
    </lineage>
</organism>
<proteinExistence type="predicted"/>
<accession>A0A336LKX6</accession>
<dbReference type="InterPro" id="IPR023139">
    <property type="entry name" value="PBDC1-like_dom_sf"/>
</dbReference>
<feature type="domain" description="Polysaccharide biosynthesis" evidence="1">
    <location>
        <begin position="17"/>
        <end position="140"/>
    </location>
</feature>
<protein>
    <submittedName>
        <fullName evidence="3">CSON009352 protein</fullName>
    </submittedName>
</protein>
<dbReference type="PANTHER" id="PTHR13410:SF9">
    <property type="entry name" value="PROTEIN PBDC1"/>
    <property type="match status" value="1"/>
</dbReference>
<dbReference type="Gene3D" id="1.10.3560.10">
    <property type="entry name" value="yst0336 like domain"/>
    <property type="match status" value="1"/>
</dbReference>
<dbReference type="OMA" id="IQFYAFE"/>
<dbReference type="GO" id="GO:0005737">
    <property type="term" value="C:cytoplasm"/>
    <property type="evidence" value="ECO:0007669"/>
    <property type="project" value="TreeGrafter"/>
</dbReference>
<evidence type="ECO:0000313" key="3">
    <source>
        <dbReference type="EMBL" id="SSX18355.1"/>
    </source>
</evidence>
<evidence type="ECO:0000313" key="2">
    <source>
        <dbReference type="EMBL" id="SSW97969.1"/>
    </source>
</evidence>
<dbReference type="Pfam" id="PF04669">
    <property type="entry name" value="PBDC1"/>
    <property type="match status" value="1"/>
</dbReference>
<dbReference type="EMBL" id="UFQS01000036">
    <property type="protein sequence ID" value="SSW97969.1"/>
    <property type="molecule type" value="Genomic_DNA"/>
</dbReference>
<dbReference type="AlphaFoldDB" id="A0A336LKX6"/>
<sequence>MDVLNRPAEEFENDGMVEELWAMKAFDHAEVYFNLISSCDPRALHLSPFDDQIYTTFRQDFPTLNIGLLDENEMKSPVAKEKWRKFIEKFNKLEDFGFGSLIRINAGEDFGENNSMLVVRIQFLAIEIARNREGYNDKIYKKYAKAREEDVAQG</sequence>
<gene>
    <name evidence="3" type="primary">CSON009352</name>
</gene>
<dbReference type="PANTHER" id="PTHR13410">
    <property type="entry name" value="PROTEIN PBDC1"/>
    <property type="match status" value="1"/>
</dbReference>
<name>A0A336LKX6_CULSO</name>